<dbReference type="Gene3D" id="3.30.1540.10">
    <property type="entry name" value="formyl-coa transferase, domain 3"/>
    <property type="match status" value="1"/>
</dbReference>
<accession>A0A396RXP4</accession>
<dbReference type="InterPro" id="IPR003673">
    <property type="entry name" value="CoA-Trfase_fam_III"/>
</dbReference>
<gene>
    <name evidence="2" type="ORF">D1610_03810</name>
</gene>
<proteinExistence type="predicted"/>
<reference evidence="2 3" key="1">
    <citation type="submission" date="2018-08" db="EMBL/GenBank/DDBJ databases">
        <title>The multiple taxonomic identification of Sphingomonas gilva.</title>
        <authorList>
            <person name="Zhu D."/>
            <person name="Zheng S."/>
        </authorList>
    </citation>
    <scope>NUCLEOTIDE SEQUENCE [LARGE SCALE GENOMIC DNA]</scope>
    <source>
        <strain evidence="2 3">ZDH117</strain>
    </source>
</reference>
<name>A0A396RXP4_9SPHN</name>
<dbReference type="PANTHER" id="PTHR48207">
    <property type="entry name" value="SUCCINATE--HYDROXYMETHYLGLUTARATE COA-TRANSFERASE"/>
    <property type="match status" value="1"/>
</dbReference>
<comment type="caution">
    <text evidence="2">The sequence shown here is derived from an EMBL/GenBank/DDBJ whole genome shotgun (WGS) entry which is preliminary data.</text>
</comment>
<evidence type="ECO:0000256" key="1">
    <source>
        <dbReference type="ARBA" id="ARBA00022679"/>
    </source>
</evidence>
<organism evidence="2 3">
    <name type="scientific">Sphingomonas gilva</name>
    <dbReference type="NCBI Taxonomy" id="2305907"/>
    <lineage>
        <taxon>Bacteria</taxon>
        <taxon>Pseudomonadati</taxon>
        <taxon>Pseudomonadota</taxon>
        <taxon>Alphaproteobacteria</taxon>
        <taxon>Sphingomonadales</taxon>
        <taxon>Sphingomonadaceae</taxon>
        <taxon>Sphingomonas</taxon>
    </lineage>
</organism>
<sequence length="387" mass="41004">MPGPLEHITVLDLSRVMAGPWAGQILADLGAKVIKVERPHEGDDTRAWGPPFLAGDEGPGGTSGYFLSVNRGKRSVTADIASAEGQAFIRGLAADADIVLENFKVGTLARYGLDHASLSAINPRLIYASITGFGQDGPRATQPAYDFIIQAMSGLMSITGRADDEPGGGPQKVGVPIIDIMTGMYAAIGVLAALERRRETGRGDHIDLAMLDVGAAFLANQAMNHLLTGAVPRRTGNRHPNIQPQNVYPCREGHLALAVGNDRQFVKLTEALGCAHLGGDPRFATNAARVRNLTELEPLLIDAFAARSAEDWQEALDTAGVPASRINSVADVFAEPQVRHRAMVRQLPHGSGAQVPSVVSPLRFAGAPLAYRNAAPRLGEDDQDLAG</sequence>
<dbReference type="InterPro" id="IPR044855">
    <property type="entry name" value="CoA-Trfase_III_dom3_sf"/>
</dbReference>
<protein>
    <submittedName>
        <fullName evidence="2">CoA transferase</fullName>
    </submittedName>
</protein>
<evidence type="ECO:0000313" key="3">
    <source>
        <dbReference type="Proteomes" id="UP000266693"/>
    </source>
</evidence>
<keyword evidence="3" id="KW-1185">Reference proteome</keyword>
<dbReference type="Gene3D" id="3.40.50.10540">
    <property type="entry name" value="Crotonobetainyl-coa:carnitine coa-transferase, domain 1"/>
    <property type="match status" value="1"/>
</dbReference>
<evidence type="ECO:0000313" key="2">
    <source>
        <dbReference type="EMBL" id="RHW19243.1"/>
    </source>
</evidence>
<dbReference type="OrthoDB" id="5720311at2"/>
<dbReference type="InterPro" id="IPR023606">
    <property type="entry name" value="CoA-Trfase_III_dom_1_sf"/>
</dbReference>
<dbReference type="Pfam" id="PF02515">
    <property type="entry name" value="CoA_transf_3"/>
    <property type="match status" value="1"/>
</dbReference>
<dbReference type="SUPFAM" id="SSF89796">
    <property type="entry name" value="CoA-transferase family III (CaiB/BaiF)"/>
    <property type="match status" value="1"/>
</dbReference>
<dbReference type="PANTHER" id="PTHR48207:SF3">
    <property type="entry name" value="SUCCINATE--HYDROXYMETHYLGLUTARATE COA-TRANSFERASE"/>
    <property type="match status" value="1"/>
</dbReference>
<dbReference type="EMBL" id="QWLV01000001">
    <property type="protein sequence ID" value="RHW19243.1"/>
    <property type="molecule type" value="Genomic_DNA"/>
</dbReference>
<dbReference type="GO" id="GO:0008410">
    <property type="term" value="F:CoA-transferase activity"/>
    <property type="evidence" value="ECO:0007669"/>
    <property type="project" value="TreeGrafter"/>
</dbReference>
<dbReference type="AlphaFoldDB" id="A0A396RXP4"/>
<dbReference type="RefSeq" id="WP_118862748.1">
    <property type="nucleotide sequence ID" value="NZ_QWLV01000001.1"/>
</dbReference>
<dbReference type="InterPro" id="IPR050483">
    <property type="entry name" value="CoA-transferase_III_domain"/>
</dbReference>
<keyword evidence="1 2" id="KW-0808">Transferase</keyword>
<dbReference type="Proteomes" id="UP000266693">
    <property type="component" value="Unassembled WGS sequence"/>
</dbReference>